<evidence type="ECO:0000313" key="3">
    <source>
        <dbReference type="EMBL" id="CDI85401.1"/>
    </source>
</evidence>
<dbReference type="VEuPathDB" id="ToxoDB:EPH_0063370"/>
<accession>U6GYL1</accession>
<protein>
    <submittedName>
        <fullName evidence="3">MGC83258 protein, related, related</fullName>
    </submittedName>
</protein>
<gene>
    <name evidence="3" type="ORF">EPH_0063370</name>
</gene>
<feature type="region of interest" description="Disordered" evidence="2">
    <location>
        <begin position="84"/>
        <end position="103"/>
    </location>
</feature>
<dbReference type="Proteomes" id="UP000018201">
    <property type="component" value="Unassembled WGS sequence"/>
</dbReference>
<keyword evidence="4" id="KW-1185">Reference proteome</keyword>
<dbReference type="EMBL" id="HG693772">
    <property type="protein sequence ID" value="CDI85401.1"/>
    <property type="molecule type" value="Genomic_DNA"/>
</dbReference>
<dbReference type="SUPFAM" id="SSF56204">
    <property type="entry name" value="Hect, E3 ligase catalytic domain"/>
    <property type="match status" value="1"/>
</dbReference>
<feature type="compositionally biased region" description="Low complexity" evidence="2">
    <location>
        <begin position="86"/>
        <end position="103"/>
    </location>
</feature>
<name>U6GYL1_9EIME</name>
<evidence type="ECO:0000313" key="4">
    <source>
        <dbReference type="Proteomes" id="UP000018201"/>
    </source>
</evidence>
<feature type="coiled-coil region" evidence="1">
    <location>
        <begin position="481"/>
        <end position="508"/>
    </location>
</feature>
<evidence type="ECO:0000256" key="2">
    <source>
        <dbReference type="SAM" id="MobiDB-lite"/>
    </source>
</evidence>
<proteinExistence type="predicted"/>
<dbReference type="GO" id="GO:0004842">
    <property type="term" value="F:ubiquitin-protein transferase activity"/>
    <property type="evidence" value="ECO:0007669"/>
    <property type="project" value="InterPro"/>
</dbReference>
<reference evidence="3" key="2">
    <citation type="submission" date="2013-10" db="EMBL/GenBank/DDBJ databases">
        <authorList>
            <person name="Aslett M."/>
        </authorList>
    </citation>
    <scope>NUCLEOTIDE SEQUENCE [LARGE SCALE GENOMIC DNA]</scope>
    <source>
        <strain evidence="3">Houghton</strain>
    </source>
</reference>
<dbReference type="InterPro" id="IPR035983">
    <property type="entry name" value="Hect_E3_ubiquitin_ligase"/>
</dbReference>
<organism evidence="3 4">
    <name type="scientific">Eimeria praecox</name>
    <dbReference type="NCBI Taxonomy" id="51316"/>
    <lineage>
        <taxon>Eukaryota</taxon>
        <taxon>Sar</taxon>
        <taxon>Alveolata</taxon>
        <taxon>Apicomplexa</taxon>
        <taxon>Conoidasida</taxon>
        <taxon>Coccidia</taxon>
        <taxon>Eucoccidiorida</taxon>
        <taxon>Eimeriorina</taxon>
        <taxon>Eimeriidae</taxon>
        <taxon>Eimeria</taxon>
    </lineage>
</organism>
<dbReference type="OrthoDB" id="346826at2759"/>
<keyword evidence="1" id="KW-0175">Coiled coil</keyword>
<reference evidence="3" key="1">
    <citation type="submission" date="2013-10" db="EMBL/GenBank/DDBJ databases">
        <title>Genomic analysis of the causative agents of coccidiosis in chickens.</title>
        <authorList>
            <person name="Reid A.J."/>
            <person name="Blake D."/>
            <person name="Billington K."/>
            <person name="Browne H."/>
            <person name="Dunn M."/>
            <person name="Hung S."/>
            <person name="Kawahara F."/>
            <person name="Miranda-Saavedra D."/>
            <person name="Mourier T."/>
            <person name="Nagra H."/>
            <person name="Otto T.D."/>
            <person name="Rawlings N."/>
            <person name="Sanchez A."/>
            <person name="Sanders M."/>
            <person name="Subramaniam C."/>
            <person name="Tay Y."/>
            <person name="Dear P."/>
            <person name="Doerig C."/>
            <person name="Gruber A."/>
            <person name="Parkinson J."/>
            <person name="Shirley M."/>
            <person name="Wan K.L."/>
            <person name="Berriman M."/>
            <person name="Tomley F."/>
            <person name="Pain A."/>
        </authorList>
    </citation>
    <scope>NUCLEOTIDE SEQUENCE [LARGE SCALE GENOMIC DNA]</scope>
    <source>
        <strain evidence="3">Houghton</strain>
    </source>
</reference>
<feature type="region of interest" description="Disordered" evidence="2">
    <location>
        <begin position="1"/>
        <end position="22"/>
    </location>
</feature>
<dbReference type="AlphaFoldDB" id="U6GYL1"/>
<evidence type="ECO:0000256" key="1">
    <source>
        <dbReference type="SAM" id="Coils"/>
    </source>
</evidence>
<sequence length="528" mass="55138">MLARPRLPRFMSPSPLPTTDLPVPAAATAATAAAAAAAAAAGGGEDDTEDPRGQSRCVFGPIVVDRSRPLDSACTWGVIGGVWKRSSSSSSSMSSSSKSSSSSISINRRRRMLFGGPPVSAIEGFRHWEAFAAFLAIRGIYPDSPNPNDQIAVCPRVGTASISVGRSLPGGAAAAADAALAAAAAAAAGAGGGAMNTSVDIENGGEESVSLMSYLSFSSSLLTQLSRQLLCIPTTSLIASERCFSVELRGEGAQDLGGPYAEALSTVCDDLISSRLLIPSSNARAGVGEGRDLTAINPMLRDLLVPAAAAAAAAATTATATATAAAAVGEGRLQQQSLAVVSQDDRDLGVYGPSYLNTITSPLPSLHSEAPPLLVTTPQLRYAAAATAATTAATAAATAAATGPLTQLLSQVQHQQIDYLMLLESVLEGDEEDCESLILRFWGQSGLTVYGQLVARSLQAKKYLLQIQLHPQEKELQQQQVLLLLLQQQQQQQQMQQLQQEKMKKKQEKKLLLLYKCCCSVGLTLMIR</sequence>